<protein>
    <recommendedName>
        <fullName evidence="3">SIMPL domain-containing protein</fullName>
    </recommendedName>
</protein>
<gene>
    <name evidence="1" type="ORF">HDA37_003386</name>
</gene>
<dbReference type="RefSeq" id="WP_179761614.1">
    <property type="nucleotide sequence ID" value="NZ_BAAAJZ010000003.1"/>
</dbReference>
<organism evidence="1 2">
    <name type="scientific">Pseudonocardia alni</name>
    <name type="common">Amycolata alni</name>
    <dbReference type="NCBI Taxonomy" id="33907"/>
    <lineage>
        <taxon>Bacteria</taxon>
        <taxon>Bacillati</taxon>
        <taxon>Actinomycetota</taxon>
        <taxon>Actinomycetes</taxon>
        <taxon>Pseudonocardiales</taxon>
        <taxon>Pseudonocardiaceae</taxon>
        <taxon>Pseudonocardia</taxon>
    </lineage>
</organism>
<reference evidence="1 2" key="1">
    <citation type="submission" date="2020-07" db="EMBL/GenBank/DDBJ databases">
        <title>Sequencing the genomes of 1000 actinobacteria strains.</title>
        <authorList>
            <person name="Klenk H.-P."/>
        </authorList>
    </citation>
    <scope>NUCLEOTIDE SEQUENCE [LARGE SCALE GENOMIC DNA]</scope>
    <source>
        <strain evidence="1 2">DSM 44749</strain>
    </source>
</reference>
<sequence>MSDVVIRVRGEHERQVPAERGTALVVVEAQGPEAAPVRAEVERGTAALVADVRGLHDLDAGPVRRYVVDQARSWVEQPSSEGRPQRPVHHASVSVSVEFDDVARLGAWLSGVGRFTGAQVQGITWDLARDHRRGVERAARQDALRQAVERAQDYADALDLGTVAPRSVADTGMLGTRAVAMSARAVSAPGGWGAESADGGLGTLLAPDDITVRAEVEAEFVVRPGC</sequence>
<name>A0A852W6U6_PSEA5</name>
<keyword evidence="2" id="KW-1185">Reference proteome</keyword>
<dbReference type="AlphaFoldDB" id="A0A852W6U6"/>
<comment type="caution">
    <text evidence="1">The sequence shown here is derived from an EMBL/GenBank/DDBJ whole genome shotgun (WGS) entry which is preliminary data.</text>
</comment>
<dbReference type="Gene3D" id="3.30.70.2970">
    <property type="entry name" value="Protein of unknown function (DUF541), domain 2"/>
    <property type="match status" value="1"/>
</dbReference>
<dbReference type="Gene3D" id="3.30.110.170">
    <property type="entry name" value="Protein of unknown function (DUF541), domain 1"/>
    <property type="match status" value="1"/>
</dbReference>
<dbReference type="Proteomes" id="UP000549695">
    <property type="component" value="Unassembled WGS sequence"/>
</dbReference>
<dbReference type="InterPro" id="IPR007497">
    <property type="entry name" value="SIMPL/DUF541"/>
</dbReference>
<dbReference type="GeneID" id="98053107"/>
<evidence type="ECO:0000313" key="1">
    <source>
        <dbReference type="EMBL" id="NYG03101.1"/>
    </source>
</evidence>
<dbReference type="Pfam" id="PF04402">
    <property type="entry name" value="SIMPL"/>
    <property type="match status" value="1"/>
</dbReference>
<accession>A0A852W6U6</accession>
<evidence type="ECO:0000313" key="2">
    <source>
        <dbReference type="Proteomes" id="UP000549695"/>
    </source>
</evidence>
<proteinExistence type="predicted"/>
<evidence type="ECO:0008006" key="3">
    <source>
        <dbReference type="Google" id="ProtNLM"/>
    </source>
</evidence>
<dbReference type="EMBL" id="JACCCZ010000001">
    <property type="protein sequence ID" value="NYG03101.1"/>
    <property type="molecule type" value="Genomic_DNA"/>
</dbReference>